<evidence type="ECO:0000313" key="4">
    <source>
        <dbReference type="Proteomes" id="UP000789845"/>
    </source>
</evidence>
<keyword evidence="4" id="KW-1185">Reference proteome</keyword>
<dbReference type="Proteomes" id="UP000789845">
    <property type="component" value="Unassembled WGS sequence"/>
</dbReference>
<dbReference type="RefSeq" id="WP_230499170.1">
    <property type="nucleotide sequence ID" value="NZ_CAKJTG010000057.1"/>
</dbReference>
<feature type="transmembrane region" description="Helical" evidence="1">
    <location>
        <begin position="108"/>
        <end position="126"/>
    </location>
</feature>
<dbReference type="InterPro" id="IPR039447">
    <property type="entry name" value="UreH-like_TM_dom"/>
</dbReference>
<reference evidence="3" key="1">
    <citation type="submission" date="2021-10" db="EMBL/GenBank/DDBJ databases">
        <authorList>
            <person name="Criscuolo A."/>
        </authorList>
    </citation>
    <scope>NUCLEOTIDE SEQUENCE</scope>
    <source>
        <strain evidence="3">CIP111885</strain>
    </source>
</reference>
<evidence type="ECO:0000259" key="2">
    <source>
        <dbReference type="Pfam" id="PF13386"/>
    </source>
</evidence>
<feature type="transmembrane region" description="Helical" evidence="1">
    <location>
        <begin position="25"/>
        <end position="43"/>
    </location>
</feature>
<sequence>MYEWFSQISNFLSQPFLSMIRSTEGIPILTAFILGIVGALAPCQFTGNLGAITIYGNQSLQKKIAWSEMVFFILGKVVVYSLLGFIVWILGNEVQTDLTLIFPWIRKAFGPLLIIVGLFMVGVIKLRKTISLGSIPERFFKKGKLGAFLMGVSFTLGFCPTMFILFFVTLMPIAVTVSYGFILPPIFAVGTSLPLIIAIFLIWYFDLSGKLMKKSGRKLGVIVQKVAGGLMVLLGILDTLTYWGI</sequence>
<proteinExistence type="predicted"/>
<keyword evidence="1" id="KW-1133">Transmembrane helix</keyword>
<protein>
    <recommendedName>
        <fullName evidence="2">Urease accessory protein UreH-like transmembrane domain-containing protein</fullName>
    </recommendedName>
</protein>
<feature type="domain" description="Urease accessory protein UreH-like transmembrane" evidence="2">
    <location>
        <begin position="30"/>
        <end position="237"/>
    </location>
</feature>
<dbReference type="InterPro" id="IPR051790">
    <property type="entry name" value="Cytochrome_c-biogenesis_DsbD"/>
</dbReference>
<feature type="transmembrane region" description="Helical" evidence="1">
    <location>
        <begin position="147"/>
        <end position="175"/>
    </location>
</feature>
<keyword evidence="1" id="KW-0472">Membrane</keyword>
<dbReference type="EMBL" id="CAKJTG010000057">
    <property type="protein sequence ID" value="CAG9610813.1"/>
    <property type="molecule type" value="Genomic_DNA"/>
</dbReference>
<keyword evidence="1" id="KW-0812">Transmembrane</keyword>
<gene>
    <name evidence="3" type="ORF">NEOCIP111885_04593</name>
</gene>
<feature type="transmembrane region" description="Helical" evidence="1">
    <location>
        <begin position="64"/>
        <end position="88"/>
    </location>
</feature>
<dbReference type="AlphaFoldDB" id="A0A9C7GED1"/>
<feature type="transmembrane region" description="Helical" evidence="1">
    <location>
        <begin position="226"/>
        <end position="244"/>
    </location>
</feature>
<evidence type="ECO:0000256" key="1">
    <source>
        <dbReference type="SAM" id="Phobius"/>
    </source>
</evidence>
<evidence type="ECO:0000313" key="3">
    <source>
        <dbReference type="EMBL" id="CAG9610813.1"/>
    </source>
</evidence>
<accession>A0A9C7GED1</accession>
<dbReference type="Pfam" id="PF13386">
    <property type="entry name" value="DsbD_2"/>
    <property type="match status" value="1"/>
</dbReference>
<name>A0A9C7GED1_9BACI</name>
<dbReference type="PANTHER" id="PTHR31272">
    <property type="entry name" value="CYTOCHROME C-TYPE BIOGENESIS PROTEIN HI_1454-RELATED"/>
    <property type="match status" value="1"/>
</dbReference>
<comment type="caution">
    <text evidence="3">The sequence shown here is derived from an EMBL/GenBank/DDBJ whole genome shotgun (WGS) entry which is preliminary data.</text>
</comment>
<feature type="transmembrane region" description="Helical" evidence="1">
    <location>
        <begin position="181"/>
        <end position="205"/>
    </location>
</feature>
<dbReference type="PANTHER" id="PTHR31272:SF4">
    <property type="entry name" value="CYTOCHROME C-TYPE BIOGENESIS PROTEIN HI_1454-RELATED"/>
    <property type="match status" value="1"/>
</dbReference>
<organism evidence="3 4">
    <name type="scientific">Pseudoneobacillus rhizosphaerae</name>
    <dbReference type="NCBI Taxonomy" id="2880968"/>
    <lineage>
        <taxon>Bacteria</taxon>
        <taxon>Bacillati</taxon>
        <taxon>Bacillota</taxon>
        <taxon>Bacilli</taxon>
        <taxon>Bacillales</taxon>
        <taxon>Bacillaceae</taxon>
        <taxon>Pseudoneobacillus</taxon>
    </lineage>
</organism>